<evidence type="ECO:0008006" key="9">
    <source>
        <dbReference type="Google" id="ProtNLM"/>
    </source>
</evidence>
<evidence type="ECO:0000256" key="4">
    <source>
        <dbReference type="ARBA" id="ARBA00022989"/>
    </source>
</evidence>
<accession>A0A0B1ZLN9</accession>
<evidence type="ECO:0000256" key="2">
    <source>
        <dbReference type="ARBA" id="ARBA00022475"/>
    </source>
</evidence>
<comment type="subcellular location">
    <subcellularLocation>
        <location evidence="1">Cell membrane</location>
        <topology evidence="1">Multi-pass membrane protein</topology>
    </subcellularLocation>
</comment>
<keyword evidence="2" id="KW-1003">Cell membrane</keyword>
<reference evidence="7 8" key="1">
    <citation type="submission" date="2014-10" db="EMBL/GenBank/DDBJ databases">
        <title>Genome sequence of Novosphingobium malaysiense MUSC 273(T).</title>
        <authorList>
            <person name="Lee L.-H."/>
        </authorList>
    </citation>
    <scope>NUCLEOTIDE SEQUENCE [LARGE SCALE GENOMIC DNA]</scope>
    <source>
        <strain evidence="7 8">MUSC 273</strain>
    </source>
</reference>
<sequence length="90" mass="9989">MQYLFKGRIAPVWLGLTIVTLLSWLISSGQDNVMKPDLTVSMAVVVIAVIKARFVLREFMEVGHASRWLRVLSDVWVVGLPPAILVALSV</sequence>
<dbReference type="InterPro" id="IPR005171">
    <property type="entry name" value="Cyt_c_oxidase_su4_prok"/>
</dbReference>
<evidence type="ECO:0000313" key="8">
    <source>
        <dbReference type="Proteomes" id="UP000031057"/>
    </source>
</evidence>
<dbReference type="OrthoDB" id="3830758at2"/>
<feature type="transmembrane region" description="Helical" evidence="6">
    <location>
        <begin position="9"/>
        <end position="26"/>
    </location>
</feature>
<organism evidence="7 8">
    <name type="scientific">Novosphingobium malaysiense</name>
    <dbReference type="NCBI Taxonomy" id="1348853"/>
    <lineage>
        <taxon>Bacteria</taxon>
        <taxon>Pseudomonadati</taxon>
        <taxon>Pseudomonadota</taxon>
        <taxon>Alphaproteobacteria</taxon>
        <taxon>Sphingomonadales</taxon>
        <taxon>Sphingomonadaceae</taxon>
        <taxon>Novosphingobium</taxon>
    </lineage>
</organism>
<name>A0A0B1ZLN9_9SPHN</name>
<dbReference type="Pfam" id="PF03626">
    <property type="entry name" value="COX4_pro"/>
    <property type="match status" value="1"/>
</dbReference>
<comment type="caution">
    <text evidence="7">The sequence shown here is derived from an EMBL/GenBank/DDBJ whole genome shotgun (WGS) entry which is preliminary data.</text>
</comment>
<keyword evidence="8" id="KW-1185">Reference proteome</keyword>
<dbReference type="AlphaFoldDB" id="A0A0B1ZLN9"/>
<dbReference type="RefSeq" id="WP_039286280.1">
    <property type="nucleotide sequence ID" value="NZ_JTDI01000005.1"/>
</dbReference>
<proteinExistence type="predicted"/>
<evidence type="ECO:0000256" key="5">
    <source>
        <dbReference type="ARBA" id="ARBA00023136"/>
    </source>
</evidence>
<keyword evidence="3 6" id="KW-0812">Transmembrane</keyword>
<evidence type="ECO:0000256" key="1">
    <source>
        <dbReference type="ARBA" id="ARBA00004651"/>
    </source>
</evidence>
<keyword evidence="4 6" id="KW-1133">Transmembrane helix</keyword>
<keyword evidence="5 6" id="KW-0472">Membrane</keyword>
<gene>
    <name evidence="7" type="ORF">LK12_16090</name>
</gene>
<feature type="transmembrane region" description="Helical" evidence="6">
    <location>
        <begin position="68"/>
        <end position="88"/>
    </location>
</feature>
<evidence type="ECO:0000256" key="6">
    <source>
        <dbReference type="SAM" id="Phobius"/>
    </source>
</evidence>
<dbReference type="Proteomes" id="UP000031057">
    <property type="component" value="Unassembled WGS sequence"/>
</dbReference>
<dbReference type="GO" id="GO:0005886">
    <property type="term" value="C:plasma membrane"/>
    <property type="evidence" value="ECO:0007669"/>
    <property type="project" value="UniProtKB-SubCell"/>
</dbReference>
<dbReference type="EMBL" id="JTDI01000005">
    <property type="protein sequence ID" value="KHK90185.1"/>
    <property type="molecule type" value="Genomic_DNA"/>
</dbReference>
<evidence type="ECO:0000256" key="3">
    <source>
        <dbReference type="ARBA" id="ARBA00022692"/>
    </source>
</evidence>
<evidence type="ECO:0000313" key="7">
    <source>
        <dbReference type="EMBL" id="KHK90185.1"/>
    </source>
</evidence>
<feature type="transmembrane region" description="Helical" evidence="6">
    <location>
        <begin position="38"/>
        <end position="56"/>
    </location>
</feature>
<protein>
    <recommendedName>
        <fullName evidence="9">Prokaryotic cytochrome C oxidase subunit IV family protein</fullName>
    </recommendedName>
</protein>